<organism evidence="1 2">
    <name type="scientific">Ficus carica</name>
    <name type="common">Common fig</name>
    <dbReference type="NCBI Taxonomy" id="3494"/>
    <lineage>
        <taxon>Eukaryota</taxon>
        <taxon>Viridiplantae</taxon>
        <taxon>Streptophyta</taxon>
        <taxon>Embryophyta</taxon>
        <taxon>Tracheophyta</taxon>
        <taxon>Spermatophyta</taxon>
        <taxon>Magnoliopsida</taxon>
        <taxon>eudicotyledons</taxon>
        <taxon>Gunneridae</taxon>
        <taxon>Pentapetalae</taxon>
        <taxon>rosids</taxon>
        <taxon>fabids</taxon>
        <taxon>Rosales</taxon>
        <taxon>Moraceae</taxon>
        <taxon>Ficeae</taxon>
        <taxon>Ficus</taxon>
    </lineage>
</organism>
<gene>
    <name evidence="1" type="ORF">TIFTF001_035141</name>
</gene>
<dbReference type="AlphaFoldDB" id="A0AA88E1Q6"/>
<sequence length="77" mass="8766">MASKLRGFEEPIPENAVRMMVFRLPRNAFLASKLASSTMPYPIRVKAVFALIWKCAIRWKLQAQPQGLNVHLLTSKP</sequence>
<reference evidence="1" key="1">
    <citation type="submission" date="2023-07" db="EMBL/GenBank/DDBJ databases">
        <title>draft genome sequence of fig (Ficus carica).</title>
        <authorList>
            <person name="Takahashi T."/>
            <person name="Nishimura K."/>
        </authorList>
    </citation>
    <scope>NUCLEOTIDE SEQUENCE</scope>
</reference>
<dbReference type="Gramene" id="FCD_00028524-RA">
    <property type="protein sequence ID" value="FCD_00028524-RA:cds"/>
    <property type="gene ID" value="FCD_00028524"/>
</dbReference>
<keyword evidence="2" id="KW-1185">Reference proteome</keyword>
<protein>
    <submittedName>
        <fullName evidence="1">Uncharacterized protein</fullName>
    </submittedName>
</protein>
<name>A0AA88E1Q6_FICCA</name>
<dbReference type="Proteomes" id="UP001187192">
    <property type="component" value="Unassembled WGS sequence"/>
</dbReference>
<proteinExistence type="predicted"/>
<evidence type="ECO:0000313" key="2">
    <source>
        <dbReference type="Proteomes" id="UP001187192"/>
    </source>
</evidence>
<accession>A0AA88E1Q6</accession>
<dbReference type="EMBL" id="BTGU01000285">
    <property type="protein sequence ID" value="GMN66071.1"/>
    <property type="molecule type" value="Genomic_DNA"/>
</dbReference>
<evidence type="ECO:0000313" key="1">
    <source>
        <dbReference type="EMBL" id="GMN66071.1"/>
    </source>
</evidence>
<comment type="caution">
    <text evidence="1">The sequence shown here is derived from an EMBL/GenBank/DDBJ whole genome shotgun (WGS) entry which is preliminary data.</text>
</comment>